<keyword evidence="2" id="KW-0812">Transmembrane</keyword>
<evidence type="ECO:0000313" key="4">
    <source>
        <dbReference type="Proteomes" id="UP000184041"/>
    </source>
</evidence>
<keyword evidence="1" id="KW-0175">Coiled coil</keyword>
<dbReference type="PANTHER" id="PTHR32309:SF31">
    <property type="entry name" value="CAPSULAR EXOPOLYSACCHARIDE FAMILY"/>
    <property type="match status" value="1"/>
</dbReference>
<reference evidence="3 4" key="1">
    <citation type="submission" date="2016-11" db="EMBL/GenBank/DDBJ databases">
        <authorList>
            <person name="Jaros S."/>
            <person name="Januszkiewicz K."/>
            <person name="Wedrychowicz H."/>
        </authorList>
    </citation>
    <scope>NUCLEOTIDE SEQUENCE [LARGE SCALE GENOMIC DNA]</scope>
    <source>
        <strain evidence="3 4">DSM 21986</strain>
    </source>
</reference>
<evidence type="ECO:0000256" key="2">
    <source>
        <dbReference type="SAM" id="Phobius"/>
    </source>
</evidence>
<accession>A0A1M5J0G2</accession>
<dbReference type="PANTHER" id="PTHR32309">
    <property type="entry name" value="TYROSINE-PROTEIN KINASE"/>
    <property type="match status" value="1"/>
</dbReference>
<feature type="transmembrane region" description="Helical" evidence="2">
    <location>
        <begin position="304"/>
        <end position="324"/>
    </location>
</feature>
<gene>
    <name evidence="3" type="ORF">SAMN05443144_12533</name>
</gene>
<dbReference type="InterPro" id="IPR050445">
    <property type="entry name" value="Bact_polysacc_biosynth/exp"/>
</dbReference>
<evidence type="ECO:0008006" key="5">
    <source>
        <dbReference type="Google" id="ProtNLM"/>
    </source>
</evidence>
<dbReference type="STRING" id="1194090.SAMN05443144_12533"/>
<feature type="coiled-coil region" evidence="1">
    <location>
        <begin position="205"/>
        <end position="239"/>
    </location>
</feature>
<dbReference type="AlphaFoldDB" id="A0A1M5J0G2"/>
<name>A0A1M5J0G2_9BACT</name>
<keyword evidence="2" id="KW-0472">Membrane</keyword>
<sequence length="338" mass="37555">MGAFLVLGLLIALLSPDEYTASATLMPEAQSSQGRAGNLLQQYGGILGIGSGGNVAGDNIPPSLYPDIMGSIPYQVELMNQPVYFSKYDTTVNPHVFFSEIHKPFNLMGFIKSYTIGLPGKIIGLFRSSGDKEIEPVITEVDRDSVLRISKSQMGTINKLKSRLTVNTEGNTITINSEFPDPQAAAEIAQNGIVLLKEYVRDYRTQKANEDLKYVEEQLASAKKRFEAAQQKLAEFRDSNVSLATAKARTREQELQSQYDLAFEIYNSLNQRREQARLQVQEQTPVFSVLQPVSVPLNDNSSGLLILIVSAILGSFIALGWVLVQGWWQNEKNRFKEI</sequence>
<keyword evidence="4" id="KW-1185">Reference proteome</keyword>
<keyword evidence="2" id="KW-1133">Transmembrane helix</keyword>
<dbReference type="Proteomes" id="UP000184041">
    <property type="component" value="Unassembled WGS sequence"/>
</dbReference>
<dbReference type="EMBL" id="FQUS01000025">
    <property type="protein sequence ID" value="SHG34064.1"/>
    <property type="molecule type" value="Genomic_DNA"/>
</dbReference>
<proteinExistence type="predicted"/>
<evidence type="ECO:0000313" key="3">
    <source>
        <dbReference type="EMBL" id="SHG34064.1"/>
    </source>
</evidence>
<protein>
    <recommendedName>
        <fullName evidence="5">Chain length determinant protein</fullName>
    </recommendedName>
</protein>
<organism evidence="3 4">
    <name type="scientific">Fodinibius roseus</name>
    <dbReference type="NCBI Taxonomy" id="1194090"/>
    <lineage>
        <taxon>Bacteria</taxon>
        <taxon>Pseudomonadati</taxon>
        <taxon>Balneolota</taxon>
        <taxon>Balneolia</taxon>
        <taxon>Balneolales</taxon>
        <taxon>Balneolaceae</taxon>
        <taxon>Fodinibius</taxon>
    </lineage>
</organism>
<evidence type="ECO:0000256" key="1">
    <source>
        <dbReference type="SAM" id="Coils"/>
    </source>
</evidence>